<evidence type="ECO:0000256" key="1">
    <source>
        <dbReference type="ARBA" id="ARBA00010373"/>
    </source>
</evidence>
<evidence type="ECO:0000256" key="4">
    <source>
        <dbReference type="HAMAP-Rule" id="MF_00740"/>
    </source>
</evidence>
<keyword evidence="3 4" id="KW-0464">Manganese</keyword>
<accession>A0A1C2DJL3</accession>
<keyword evidence="2 4" id="KW-0479">Metal-binding</keyword>
<comment type="catalytic activity">
    <reaction evidence="4">
        <text>2-deoxy-alpha-D-ribose 1-phosphate = 2-deoxy-D-ribose 5-phosphate</text>
        <dbReference type="Rhea" id="RHEA:27658"/>
        <dbReference type="ChEBI" id="CHEBI:57259"/>
        <dbReference type="ChEBI" id="CHEBI:62877"/>
        <dbReference type="EC" id="5.4.2.7"/>
    </reaction>
</comment>
<dbReference type="RefSeq" id="WP_024922322.1">
    <property type="nucleotide sequence ID" value="NZ_MDEO01000035.1"/>
</dbReference>
<dbReference type="PIRSF" id="PIRSF001491">
    <property type="entry name" value="Ppentomutase"/>
    <property type="match status" value="1"/>
</dbReference>
<dbReference type="NCBIfam" id="TIGR01696">
    <property type="entry name" value="deoB"/>
    <property type="match status" value="1"/>
</dbReference>
<keyword evidence="4" id="KW-0413">Isomerase</keyword>
<dbReference type="GO" id="GO:0000287">
    <property type="term" value="F:magnesium ion binding"/>
    <property type="evidence" value="ECO:0007669"/>
    <property type="project" value="UniProtKB-UniRule"/>
</dbReference>
<feature type="domain" description="Metalloenzyme" evidence="6">
    <location>
        <begin position="3"/>
        <end position="395"/>
    </location>
</feature>
<gene>
    <name evidence="4" type="primary">deoB</name>
    <name evidence="7" type="ORF">QV13_21315</name>
</gene>
<reference evidence="7 8" key="1">
    <citation type="submission" date="2016-08" db="EMBL/GenBank/DDBJ databases">
        <title>Whole genome sequence of Mesorhizobium sp. strain UASWS1009 isolated from industrial sewage.</title>
        <authorList>
            <person name="Crovadore J."/>
            <person name="Calmin G."/>
            <person name="Chablais R."/>
            <person name="Cochard B."/>
            <person name="Lefort F."/>
        </authorList>
    </citation>
    <scope>NUCLEOTIDE SEQUENCE [LARGE SCALE GENOMIC DNA]</scope>
    <source>
        <strain evidence="7 8">UASWS1009</strain>
    </source>
</reference>
<comment type="similarity">
    <text evidence="1 4">Belongs to the phosphopentomutase family.</text>
</comment>
<dbReference type="PANTHER" id="PTHR21110:SF0">
    <property type="entry name" value="PHOSPHOPENTOMUTASE"/>
    <property type="match status" value="1"/>
</dbReference>
<evidence type="ECO:0000256" key="3">
    <source>
        <dbReference type="ARBA" id="ARBA00023211"/>
    </source>
</evidence>
<comment type="pathway">
    <text evidence="4">Carbohydrate degradation; 2-deoxy-D-ribose 1-phosphate degradation; D-glyceraldehyde 3-phosphate and acetaldehyde from 2-deoxy-alpha-D-ribose 1-phosphate: step 1/2.</text>
</comment>
<evidence type="ECO:0000313" key="7">
    <source>
        <dbReference type="EMBL" id="OCX14942.1"/>
    </source>
</evidence>
<dbReference type="EMBL" id="MDEO01000035">
    <property type="protein sequence ID" value="OCX14942.1"/>
    <property type="molecule type" value="Genomic_DNA"/>
</dbReference>
<feature type="binding site" evidence="4">
    <location>
        <position position="356"/>
    </location>
    <ligand>
        <name>Mn(2+)</name>
        <dbReference type="ChEBI" id="CHEBI:29035"/>
        <label>2</label>
    </ligand>
</feature>
<dbReference type="UniPathway" id="UPA00087">
    <property type="reaction ID" value="UER00173"/>
</dbReference>
<dbReference type="InterPro" id="IPR006124">
    <property type="entry name" value="Metalloenzyme"/>
</dbReference>
<dbReference type="GO" id="GO:0009117">
    <property type="term" value="P:nucleotide metabolic process"/>
    <property type="evidence" value="ECO:0007669"/>
    <property type="project" value="UniProtKB-UniRule"/>
</dbReference>
<dbReference type="SUPFAM" id="SSF53649">
    <property type="entry name" value="Alkaline phosphatase-like"/>
    <property type="match status" value="1"/>
</dbReference>
<dbReference type="HAMAP" id="MF_00740">
    <property type="entry name" value="Phosphopentomut"/>
    <property type="match status" value="1"/>
</dbReference>
<comment type="catalytic activity">
    <reaction evidence="4">
        <text>alpha-D-ribose 1-phosphate = D-ribose 5-phosphate</text>
        <dbReference type="Rhea" id="RHEA:18793"/>
        <dbReference type="ChEBI" id="CHEBI:57720"/>
        <dbReference type="ChEBI" id="CHEBI:78346"/>
        <dbReference type="EC" id="5.4.2.7"/>
    </reaction>
</comment>
<comment type="function">
    <text evidence="4">Isomerase that catalyzes the conversion of deoxy-ribose 1-phosphate (dRib-1-P) and ribose 1-phosphate (Rib-1-P) to deoxy-ribose 5-phosphate (dRib-5-P) and ribose 5-phosphate (Rib-5-P), respectively.</text>
</comment>
<dbReference type="PANTHER" id="PTHR21110">
    <property type="entry name" value="PHOSPHOPENTOMUTASE"/>
    <property type="match status" value="1"/>
</dbReference>
<dbReference type="GO" id="GO:0005829">
    <property type="term" value="C:cytosol"/>
    <property type="evidence" value="ECO:0007669"/>
    <property type="project" value="TreeGrafter"/>
</dbReference>
<dbReference type="GO" id="GO:0006015">
    <property type="term" value="P:5-phosphoribose 1-diphosphate biosynthetic process"/>
    <property type="evidence" value="ECO:0007669"/>
    <property type="project" value="UniProtKB-UniPathway"/>
</dbReference>
<feature type="binding site" evidence="4">
    <location>
        <position position="10"/>
    </location>
    <ligand>
        <name>Mn(2+)</name>
        <dbReference type="ChEBI" id="CHEBI:29035"/>
        <label>1</label>
    </ligand>
</feature>
<evidence type="ECO:0000256" key="5">
    <source>
        <dbReference type="NCBIfam" id="TIGR01696"/>
    </source>
</evidence>
<dbReference type="AlphaFoldDB" id="A0A1C2DJL3"/>
<dbReference type="Gene3D" id="3.40.720.10">
    <property type="entry name" value="Alkaline Phosphatase, subunit A"/>
    <property type="match status" value="1"/>
</dbReference>
<comment type="caution">
    <text evidence="7">The sequence shown here is derived from an EMBL/GenBank/DDBJ whole genome shotgun (WGS) entry which is preliminary data.</text>
</comment>
<comment type="subcellular location">
    <subcellularLocation>
        <location evidence="4">Cytoplasm</location>
    </subcellularLocation>
</comment>
<evidence type="ECO:0000256" key="2">
    <source>
        <dbReference type="ARBA" id="ARBA00022723"/>
    </source>
</evidence>
<dbReference type="CDD" id="cd16009">
    <property type="entry name" value="PPM"/>
    <property type="match status" value="1"/>
</dbReference>
<protein>
    <recommendedName>
        <fullName evidence="4 5">Phosphopentomutase</fullName>
        <ecNumber evidence="4 5">5.4.2.7</ecNumber>
    </recommendedName>
    <alternativeName>
        <fullName evidence="4">Phosphodeoxyribomutase</fullName>
    </alternativeName>
</protein>
<comment type="cofactor">
    <cofactor evidence="4">
        <name>Mn(2+)</name>
        <dbReference type="ChEBI" id="CHEBI:29035"/>
    </cofactor>
    <text evidence="4">Binds 2 manganese ions.</text>
</comment>
<dbReference type="InterPro" id="IPR024052">
    <property type="entry name" value="Phosphopentomutase_DeoB_cap_sf"/>
</dbReference>
<dbReference type="NCBIfam" id="NF003766">
    <property type="entry name" value="PRK05362.1"/>
    <property type="match status" value="1"/>
</dbReference>
<organism evidence="7 8">
    <name type="scientific">Mesorhizobium hungaricum</name>
    <dbReference type="NCBI Taxonomy" id="1566387"/>
    <lineage>
        <taxon>Bacteria</taxon>
        <taxon>Pseudomonadati</taxon>
        <taxon>Pseudomonadota</taxon>
        <taxon>Alphaproteobacteria</taxon>
        <taxon>Hyphomicrobiales</taxon>
        <taxon>Phyllobacteriaceae</taxon>
        <taxon>Mesorhizobium</taxon>
    </lineage>
</organism>
<evidence type="ECO:0000313" key="8">
    <source>
        <dbReference type="Proteomes" id="UP000094412"/>
    </source>
</evidence>
<dbReference type="Pfam" id="PF01676">
    <property type="entry name" value="Metalloenzyme"/>
    <property type="match status" value="1"/>
</dbReference>
<dbReference type="Proteomes" id="UP000094412">
    <property type="component" value="Unassembled WGS sequence"/>
</dbReference>
<keyword evidence="8" id="KW-1185">Reference proteome</keyword>
<feature type="binding site" evidence="4">
    <location>
        <position position="308"/>
    </location>
    <ligand>
        <name>Mn(2+)</name>
        <dbReference type="ChEBI" id="CHEBI:29035"/>
        <label>2</label>
    </ligand>
</feature>
<dbReference type="SUPFAM" id="SSF143856">
    <property type="entry name" value="DeoB insert domain-like"/>
    <property type="match status" value="1"/>
</dbReference>
<dbReference type="Gene3D" id="3.30.70.1250">
    <property type="entry name" value="Phosphopentomutase"/>
    <property type="match status" value="1"/>
</dbReference>
<dbReference type="InterPro" id="IPR010045">
    <property type="entry name" value="DeoB"/>
</dbReference>
<feature type="binding site" evidence="4">
    <location>
        <position position="344"/>
    </location>
    <ligand>
        <name>Mn(2+)</name>
        <dbReference type="ChEBI" id="CHEBI:29035"/>
        <label>1</label>
    </ligand>
</feature>
<proteinExistence type="inferred from homology"/>
<sequence>MARAFIFVLDSFGIGGASDAEAYGDAGADTFGHIAEACAAGKADQEGLRSGPLAVPNMAALGLGRAARTATGLSFPGAPAAPATFHGAAQEVSSGKDTPSGHWEIAALPVRFDWGYFPDTIPAFPTSLTEAMIREGKVPGILANRHAPGTGVIEDFGEEHIRTGMPICYTSVDSVLQIAAHEEHFGLERLYEFCKVVRRLVDPLKIGRVIARPFVGETRATFKRTPNRRDFAVPPPEPTLLDRLTARGSRVLAVGKIGDIFAHRGISDVRKAPNNMAMFDKALTAMDDAGDGDLVFANFVDFDTEFGHRRDVTGYAAALEAFDKRVPEALAKLKPGDLLILTADHGNDPTWRGTDHTRERIPVFGVAQGLKGGDIGLRLTFADIGETVAEHLGLPAGHYGTSFLPRLGANA</sequence>
<feature type="binding site" evidence="4">
    <location>
        <position position="303"/>
    </location>
    <ligand>
        <name>Mn(2+)</name>
        <dbReference type="ChEBI" id="CHEBI:29035"/>
        <label>2</label>
    </ligand>
</feature>
<dbReference type="EC" id="5.4.2.7" evidence="4 5"/>
<dbReference type="InterPro" id="IPR017850">
    <property type="entry name" value="Alkaline_phosphatase_core_sf"/>
</dbReference>
<dbReference type="GO" id="GO:0030145">
    <property type="term" value="F:manganese ion binding"/>
    <property type="evidence" value="ECO:0007669"/>
    <property type="project" value="UniProtKB-UniRule"/>
</dbReference>
<dbReference type="OrthoDB" id="9769930at2"/>
<dbReference type="GO" id="GO:0008973">
    <property type="term" value="F:phosphopentomutase activity"/>
    <property type="evidence" value="ECO:0007669"/>
    <property type="project" value="UniProtKB-UniRule"/>
</dbReference>
<dbReference type="STRING" id="1566387.QV13_21315"/>
<dbReference type="GO" id="GO:0006018">
    <property type="term" value="P:2-deoxyribose 1-phosphate catabolic process"/>
    <property type="evidence" value="ECO:0007669"/>
    <property type="project" value="UniProtKB-UniRule"/>
</dbReference>
<evidence type="ECO:0000259" key="6">
    <source>
        <dbReference type="Pfam" id="PF01676"/>
    </source>
</evidence>
<dbReference type="GO" id="GO:0043094">
    <property type="term" value="P:metabolic compound salvage"/>
    <property type="evidence" value="ECO:0007669"/>
    <property type="project" value="UniProtKB-UniRule"/>
</dbReference>
<keyword evidence="4" id="KW-0963">Cytoplasm</keyword>
<feature type="binding site" evidence="4">
    <location>
        <position position="345"/>
    </location>
    <ligand>
        <name>Mn(2+)</name>
        <dbReference type="ChEBI" id="CHEBI:29035"/>
        <label>1</label>
    </ligand>
</feature>
<name>A0A1C2DJL3_9HYPH</name>